<reference evidence="3" key="1">
    <citation type="journal article" date="2016" name="Genome Announc.">
        <title>Draft Genome Sequences of Five Rapidly Growing Mycobacterium Species, M. thermoresistibile, M. fortuitum subsp. acetamidolyticum, M. canariasense, M. brisbanense, and M. novocastrense.</title>
        <authorList>
            <person name="Katahira K."/>
            <person name="Ogura Y."/>
            <person name="Gotoh Y."/>
            <person name="Hayashi T."/>
        </authorList>
    </citation>
    <scope>NUCLEOTIDE SEQUENCE [LARGE SCALE GENOMIC DNA]</scope>
    <source>
        <strain evidence="3">JCM15298</strain>
    </source>
</reference>
<name>A0A100WCL3_MYCCR</name>
<evidence type="ECO:0000313" key="3">
    <source>
        <dbReference type="Proteomes" id="UP000069443"/>
    </source>
</evidence>
<evidence type="ECO:0000256" key="1">
    <source>
        <dbReference type="SAM" id="MobiDB-lite"/>
    </source>
</evidence>
<feature type="region of interest" description="Disordered" evidence="1">
    <location>
        <begin position="1"/>
        <end position="20"/>
    </location>
</feature>
<comment type="caution">
    <text evidence="2">The sequence shown here is derived from an EMBL/GenBank/DDBJ whole genome shotgun (WGS) entry which is preliminary data.</text>
</comment>
<accession>A0A100WCL3</accession>
<reference evidence="3" key="2">
    <citation type="submission" date="2016-02" db="EMBL/GenBank/DDBJ databases">
        <title>Draft genome sequence of five rapidly growing Mycobacterium species.</title>
        <authorList>
            <person name="Katahira K."/>
            <person name="Gotou Y."/>
            <person name="Iida K."/>
            <person name="Ogura Y."/>
            <person name="Hayashi T."/>
        </authorList>
    </citation>
    <scope>NUCLEOTIDE SEQUENCE [LARGE SCALE GENOMIC DNA]</scope>
    <source>
        <strain evidence="3">JCM15298</strain>
    </source>
</reference>
<dbReference type="RefSeq" id="WP_062657128.1">
    <property type="nucleotide sequence ID" value="NZ_JACKTQ010000008.1"/>
</dbReference>
<protein>
    <submittedName>
        <fullName evidence="2">Uncharacterized protein</fullName>
    </submittedName>
</protein>
<dbReference type="AlphaFoldDB" id="A0A100WCL3"/>
<dbReference type="STRING" id="228230.RMCC_3003"/>
<sequence>MCGGCGGGPHDPMQARMSGPRRRAAVAATAARLRPGLTVRVAERAWTVTDRTGRVTVCRTFGQLVDVLHRHGVARTVAQTRLLDAAAAVDRSAAPEAG</sequence>
<evidence type="ECO:0000313" key="2">
    <source>
        <dbReference type="EMBL" id="GAS96037.1"/>
    </source>
</evidence>
<proteinExistence type="predicted"/>
<dbReference type="EMBL" id="BCSY01000046">
    <property type="protein sequence ID" value="GAS96037.1"/>
    <property type="molecule type" value="Genomic_DNA"/>
</dbReference>
<dbReference type="Proteomes" id="UP000069443">
    <property type="component" value="Unassembled WGS sequence"/>
</dbReference>
<keyword evidence="3" id="KW-1185">Reference proteome</keyword>
<gene>
    <name evidence="2" type="ORF">RMCC_3003</name>
</gene>
<organism evidence="2 3">
    <name type="scientific">Mycolicibacterium canariasense</name>
    <name type="common">Mycobacterium canariasense</name>
    <dbReference type="NCBI Taxonomy" id="228230"/>
    <lineage>
        <taxon>Bacteria</taxon>
        <taxon>Bacillati</taxon>
        <taxon>Actinomycetota</taxon>
        <taxon>Actinomycetes</taxon>
        <taxon>Mycobacteriales</taxon>
        <taxon>Mycobacteriaceae</taxon>
        <taxon>Mycolicibacterium</taxon>
    </lineage>
</organism>
<dbReference type="OrthoDB" id="9907150at2"/>